<dbReference type="SUPFAM" id="SSF52540">
    <property type="entry name" value="P-loop containing nucleoside triphosphate hydrolases"/>
    <property type="match status" value="1"/>
</dbReference>
<dbReference type="InterPro" id="IPR052026">
    <property type="entry name" value="ExeA_AAA_ATPase_DNA-bind"/>
</dbReference>
<dbReference type="InterPro" id="IPR036779">
    <property type="entry name" value="LysM_dom_sf"/>
</dbReference>
<gene>
    <name evidence="3" type="ORF">DENIS_0059</name>
</gene>
<evidence type="ECO:0000313" key="4">
    <source>
        <dbReference type="Proteomes" id="UP000288096"/>
    </source>
</evidence>
<organism evidence="3 4">
    <name type="scientific">Desulfonema ishimotonii</name>
    <dbReference type="NCBI Taxonomy" id="45657"/>
    <lineage>
        <taxon>Bacteria</taxon>
        <taxon>Pseudomonadati</taxon>
        <taxon>Thermodesulfobacteriota</taxon>
        <taxon>Desulfobacteria</taxon>
        <taxon>Desulfobacterales</taxon>
        <taxon>Desulfococcaceae</taxon>
        <taxon>Desulfonema</taxon>
    </lineage>
</organism>
<dbReference type="Pfam" id="PF13401">
    <property type="entry name" value="AAA_22"/>
    <property type="match status" value="1"/>
</dbReference>
<dbReference type="InterPro" id="IPR049945">
    <property type="entry name" value="AAA_22"/>
</dbReference>
<dbReference type="InterPro" id="IPR003593">
    <property type="entry name" value="AAA+_ATPase"/>
</dbReference>
<dbReference type="RefSeq" id="WP_124326662.1">
    <property type="nucleotide sequence ID" value="NZ_BEXT01000001.1"/>
</dbReference>
<evidence type="ECO:0000259" key="2">
    <source>
        <dbReference type="SMART" id="SM00382"/>
    </source>
</evidence>
<dbReference type="Gene3D" id="3.40.50.300">
    <property type="entry name" value="P-loop containing nucleotide triphosphate hydrolases"/>
    <property type="match status" value="1"/>
</dbReference>
<keyword evidence="4" id="KW-1185">Reference proteome</keyword>
<dbReference type="Gene3D" id="3.10.350.10">
    <property type="entry name" value="LysM domain"/>
    <property type="match status" value="1"/>
</dbReference>
<dbReference type="InterPro" id="IPR027417">
    <property type="entry name" value="P-loop_NTPase"/>
</dbReference>
<reference evidence="4" key="1">
    <citation type="submission" date="2017-11" db="EMBL/GenBank/DDBJ databases">
        <authorList>
            <person name="Watanabe M."/>
            <person name="Kojima H."/>
        </authorList>
    </citation>
    <scope>NUCLEOTIDE SEQUENCE [LARGE SCALE GENOMIC DNA]</scope>
    <source>
        <strain evidence="4">Tokyo 01</strain>
    </source>
</reference>
<sequence>MEYFSILNLHREPFSNAPDPDFFFQSRQHLTCLHKLELSLRLRRGLNVVIGDVGTGKTTLCRQLIRRLADDETMEIHLIPDPHFNSPSESLREIAGLFGCLPDPAASDERHVREQIRRHLFQKGVGEKKVVTLLIDEGQKISDFFLEILREFLNYETNQYKLLQIVIFAQTEFEQTLTAHANFSDRVSFCFYLGPLGFGDMKKMIRFRLAQSGAESTFFFSPLALWEIYRVSCGYPRKIIHLCHQSILMMIVRGRPGVGWAMVRSCSGRWNRAVPVKKGRGFVVAGAAFLAGIAIWGLISPDPLKMIARHVGSVRVEETVPSLKTGAEHGEMPTVLGHICVKSDETLGALIKNIYGAATPRLLREVMRVNPFIKNPHRIAIGQQITFPAVPATADMSAKTGYRVEISATGDIESAFRRLRLYNSEEMPLRLIPCWTPPGGLKFLLVVDEYFSDRDSAQRRLNDFQAEYPVAGRITNSWPEDTVFLSDPSTGAVKAPRTGRGGGF</sequence>
<feature type="transmembrane region" description="Helical" evidence="1">
    <location>
        <begin position="281"/>
        <end position="299"/>
    </location>
</feature>
<evidence type="ECO:0000256" key="1">
    <source>
        <dbReference type="SAM" id="Phobius"/>
    </source>
</evidence>
<dbReference type="SMART" id="SM00382">
    <property type="entry name" value="AAA"/>
    <property type="match status" value="1"/>
</dbReference>
<dbReference type="PANTHER" id="PTHR35894">
    <property type="entry name" value="GENERAL SECRETION PATHWAY PROTEIN A-RELATED"/>
    <property type="match status" value="1"/>
</dbReference>
<dbReference type="AlphaFoldDB" id="A0A401FQ58"/>
<dbReference type="GO" id="GO:0016887">
    <property type="term" value="F:ATP hydrolysis activity"/>
    <property type="evidence" value="ECO:0007669"/>
    <property type="project" value="InterPro"/>
</dbReference>
<reference evidence="4" key="2">
    <citation type="submission" date="2019-01" db="EMBL/GenBank/DDBJ databases">
        <title>Genome sequence of Desulfonema ishimotonii strain Tokyo 01.</title>
        <authorList>
            <person name="Fukui M."/>
        </authorList>
    </citation>
    <scope>NUCLEOTIDE SEQUENCE [LARGE SCALE GENOMIC DNA]</scope>
    <source>
        <strain evidence="4">Tokyo 01</strain>
    </source>
</reference>
<dbReference type="PANTHER" id="PTHR35894:SF1">
    <property type="entry name" value="PHOSPHORIBULOKINASE _ URIDINE KINASE FAMILY"/>
    <property type="match status" value="1"/>
</dbReference>
<comment type="caution">
    <text evidence="3">The sequence shown here is derived from an EMBL/GenBank/DDBJ whole genome shotgun (WGS) entry which is preliminary data.</text>
</comment>
<keyword evidence="1" id="KW-0472">Membrane</keyword>
<dbReference type="OrthoDB" id="5416002at2"/>
<protein>
    <recommendedName>
        <fullName evidence="2">AAA+ ATPase domain-containing protein</fullName>
    </recommendedName>
</protein>
<name>A0A401FQ58_9BACT</name>
<evidence type="ECO:0000313" key="3">
    <source>
        <dbReference type="EMBL" id="GBC59123.1"/>
    </source>
</evidence>
<dbReference type="Proteomes" id="UP000288096">
    <property type="component" value="Unassembled WGS sequence"/>
</dbReference>
<keyword evidence="1" id="KW-0812">Transmembrane</keyword>
<feature type="domain" description="AAA+ ATPase" evidence="2">
    <location>
        <begin position="43"/>
        <end position="197"/>
    </location>
</feature>
<accession>A0A401FQ58</accession>
<proteinExistence type="predicted"/>
<keyword evidence="1" id="KW-1133">Transmembrane helix</keyword>
<dbReference type="EMBL" id="BEXT01000001">
    <property type="protein sequence ID" value="GBC59123.1"/>
    <property type="molecule type" value="Genomic_DNA"/>
</dbReference>